<dbReference type="InterPro" id="IPR018631">
    <property type="entry name" value="AAA-ATPase-like_dom"/>
</dbReference>
<evidence type="ECO:0000259" key="2">
    <source>
        <dbReference type="Pfam" id="PF09820"/>
    </source>
</evidence>
<organism evidence="3 4">
    <name type="scientific">Marasmius crinis-equi</name>
    <dbReference type="NCBI Taxonomy" id="585013"/>
    <lineage>
        <taxon>Eukaryota</taxon>
        <taxon>Fungi</taxon>
        <taxon>Dikarya</taxon>
        <taxon>Basidiomycota</taxon>
        <taxon>Agaricomycotina</taxon>
        <taxon>Agaricomycetes</taxon>
        <taxon>Agaricomycetidae</taxon>
        <taxon>Agaricales</taxon>
        <taxon>Marasmiineae</taxon>
        <taxon>Marasmiaceae</taxon>
        <taxon>Marasmius</taxon>
    </lineage>
</organism>
<name>A0ABR3EK53_9AGAR</name>
<accession>A0ABR3EK53</accession>
<evidence type="ECO:0000256" key="1">
    <source>
        <dbReference type="SAM" id="MobiDB-lite"/>
    </source>
</evidence>
<feature type="region of interest" description="Disordered" evidence="1">
    <location>
        <begin position="1"/>
        <end position="70"/>
    </location>
</feature>
<proteinExistence type="predicted"/>
<sequence length="463" mass="52386">MQIDESQPHTTVQPDYPSSPDASQASPEALGFAIPYSTCSPPPSSPCPSSTCSPSSASNGSGPVDTKNRGLNVDHIGAVIEGEQQPPADEEEKPTKSIHAVLPEMGTSFGYDDEHHIPIRSGYSKASMVERVEQLLSTTTDFSEISGFRHYCDRTMMFHVTSAMKCVLLRTPPGYGKTTTLSMVEHFYDILRKDEFRRHFEHFAIGYPTIHQEEDWEHSHCFVLKLDFGELAVDEPGFNFHAALSASLRAFVKRYESFIPSLACEPFEMDSAGDTLDIIVSRFEYTSRMVVLIDNYDTPYEIMDEMDISVSEYRRLYEQLSTFGAALARWNKRDRIPLIMLAGRSNFVDHLSARLARLVYDVVRESSIDINAVPEDMLGLTQHETKLIGYRLNDDFHSLGLARIGQEYLESEEGKEYWERVGGYYGLSFVEILDLYAYELEKACEKAEENVPPKPIPIDIHRR</sequence>
<keyword evidence="4" id="KW-1185">Reference proteome</keyword>
<comment type="caution">
    <text evidence="3">The sequence shown here is derived from an EMBL/GenBank/DDBJ whole genome shotgun (WGS) entry which is preliminary data.</text>
</comment>
<dbReference type="EMBL" id="JBAHYK010003755">
    <property type="protein sequence ID" value="KAL0563235.1"/>
    <property type="molecule type" value="Genomic_DNA"/>
</dbReference>
<dbReference type="Proteomes" id="UP001465976">
    <property type="component" value="Unassembled WGS sequence"/>
</dbReference>
<dbReference type="PANTHER" id="PTHR34825">
    <property type="entry name" value="CONSERVED PROTEIN, WITH A WEAK D-GALACTARATE DEHYDRATASE/ALTRONATE HYDROLASE DOMAIN"/>
    <property type="match status" value="1"/>
</dbReference>
<feature type="domain" description="AAA-ATPase-like" evidence="2">
    <location>
        <begin position="141"/>
        <end position="346"/>
    </location>
</feature>
<dbReference type="Pfam" id="PF09820">
    <property type="entry name" value="AAA-ATPase_like"/>
    <property type="match status" value="1"/>
</dbReference>
<feature type="compositionally biased region" description="Polar residues" evidence="1">
    <location>
        <begin position="1"/>
        <end position="13"/>
    </location>
</feature>
<dbReference type="PANTHER" id="PTHR34825:SF1">
    <property type="entry name" value="AAA-ATPASE-LIKE DOMAIN-CONTAINING PROTEIN"/>
    <property type="match status" value="1"/>
</dbReference>
<evidence type="ECO:0000313" key="3">
    <source>
        <dbReference type="EMBL" id="KAL0563235.1"/>
    </source>
</evidence>
<gene>
    <name evidence="3" type="ORF">V5O48_018840</name>
</gene>
<protein>
    <recommendedName>
        <fullName evidence="2">AAA-ATPase-like domain-containing protein</fullName>
    </recommendedName>
</protein>
<evidence type="ECO:0000313" key="4">
    <source>
        <dbReference type="Proteomes" id="UP001465976"/>
    </source>
</evidence>
<reference evidence="3 4" key="1">
    <citation type="submission" date="2024-02" db="EMBL/GenBank/DDBJ databases">
        <title>A draft genome for the cacao thread blight pathogen Marasmius crinis-equi.</title>
        <authorList>
            <person name="Cohen S.P."/>
            <person name="Baruah I.K."/>
            <person name="Amoako-Attah I."/>
            <person name="Bukari Y."/>
            <person name="Meinhardt L.W."/>
            <person name="Bailey B.A."/>
        </authorList>
    </citation>
    <scope>NUCLEOTIDE SEQUENCE [LARGE SCALE GENOMIC DNA]</scope>
    <source>
        <strain evidence="3 4">GH-76</strain>
    </source>
</reference>
<feature type="compositionally biased region" description="Low complexity" evidence="1">
    <location>
        <begin position="47"/>
        <end position="56"/>
    </location>
</feature>